<reference evidence="4" key="1">
    <citation type="submission" date="2022-11" db="UniProtKB">
        <authorList>
            <consortium name="WormBaseParasite"/>
        </authorList>
    </citation>
    <scope>IDENTIFICATION</scope>
</reference>
<dbReference type="GO" id="GO:0015074">
    <property type="term" value="P:DNA integration"/>
    <property type="evidence" value="ECO:0007669"/>
    <property type="project" value="InterPro"/>
</dbReference>
<evidence type="ECO:0000259" key="2">
    <source>
        <dbReference type="Pfam" id="PF01498"/>
    </source>
</evidence>
<dbReference type="InterPro" id="IPR002492">
    <property type="entry name" value="Transposase_Tc1-like"/>
</dbReference>
<dbReference type="WBParaSite" id="nRc.2.0.1.t12434-RA">
    <property type="protein sequence ID" value="nRc.2.0.1.t12434-RA"/>
    <property type="gene ID" value="nRc.2.0.1.g12434"/>
</dbReference>
<evidence type="ECO:0000313" key="4">
    <source>
        <dbReference type="WBParaSite" id="nRc.2.0.1.t12434-RA"/>
    </source>
</evidence>
<feature type="region of interest" description="Disordered" evidence="1">
    <location>
        <begin position="1"/>
        <end position="24"/>
    </location>
</feature>
<dbReference type="Pfam" id="PF01498">
    <property type="entry name" value="HTH_Tnp_Tc3_2"/>
    <property type="match status" value="1"/>
</dbReference>
<dbReference type="AlphaFoldDB" id="A0A915IE15"/>
<name>A0A915IE15_ROMCU</name>
<feature type="compositionally biased region" description="Basic and acidic residues" evidence="1">
    <location>
        <begin position="7"/>
        <end position="24"/>
    </location>
</feature>
<dbReference type="GO" id="GO:0003677">
    <property type="term" value="F:DNA binding"/>
    <property type="evidence" value="ECO:0007669"/>
    <property type="project" value="InterPro"/>
</dbReference>
<organism evidence="3 4">
    <name type="scientific">Romanomermis culicivorax</name>
    <name type="common">Nematode worm</name>
    <dbReference type="NCBI Taxonomy" id="13658"/>
    <lineage>
        <taxon>Eukaryota</taxon>
        <taxon>Metazoa</taxon>
        <taxon>Ecdysozoa</taxon>
        <taxon>Nematoda</taxon>
        <taxon>Enoplea</taxon>
        <taxon>Dorylaimia</taxon>
        <taxon>Mermithida</taxon>
        <taxon>Mermithoidea</taxon>
        <taxon>Mermithidae</taxon>
        <taxon>Romanomermis</taxon>
    </lineage>
</organism>
<sequence>MNAPSKYAKDENFPDLDRSERPSKINEVGDSRIVQISLADRQKSSQDIANEYDSGRNQLVNHQTISRLLLKAGIAARVAVKKPFINEANRQKRLNFACQHWHWKCCSVFPPIRTSEAESNQSGLLEILCKIFDFSKKVVEHDT</sequence>
<evidence type="ECO:0000313" key="3">
    <source>
        <dbReference type="Proteomes" id="UP000887565"/>
    </source>
</evidence>
<feature type="domain" description="Transposase Tc1-like" evidence="2">
    <location>
        <begin position="30"/>
        <end position="101"/>
    </location>
</feature>
<accession>A0A915IE15</accession>
<dbReference type="GO" id="GO:0006313">
    <property type="term" value="P:DNA transposition"/>
    <property type="evidence" value="ECO:0007669"/>
    <property type="project" value="InterPro"/>
</dbReference>
<evidence type="ECO:0000256" key="1">
    <source>
        <dbReference type="SAM" id="MobiDB-lite"/>
    </source>
</evidence>
<keyword evidence="3" id="KW-1185">Reference proteome</keyword>
<protein>
    <submittedName>
        <fullName evidence="4">Transposase Tc1-like domain-containing protein</fullName>
    </submittedName>
</protein>
<proteinExistence type="predicted"/>
<dbReference type="Proteomes" id="UP000887565">
    <property type="component" value="Unplaced"/>
</dbReference>